<dbReference type="Pfam" id="PF01814">
    <property type="entry name" value="Hemerythrin"/>
    <property type="match status" value="1"/>
</dbReference>
<dbReference type="EMBL" id="JAHWQX010000003">
    <property type="protein sequence ID" value="MBW3097899.1"/>
    <property type="molecule type" value="Genomic_DNA"/>
</dbReference>
<gene>
    <name evidence="3" type="ORF">KY465_11470</name>
</gene>
<dbReference type="PANTHER" id="PTHR35585">
    <property type="entry name" value="HHE DOMAIN PROTEIN (AFU_ORTHOLOGUE AFUA_4G00730)"/>
    <property type="match status" value="1"/>
</dbReference>
<dbReference type="InterPro" id="IPR012312">
    <property type="entry name" value="Hemerythrin-like"/>
</dbReference>
<comment type="caution">
    <text evidence="3">The sequence shown here is derived from an EMBL/GenBank/DDBJ whole genome shotgun (WGS) entry which is preliminary data.</text>
</comment>
<evidence type="ECO:0000313" key="3">
    <source>
        <dbReference type="EMBL" id="MBW3097899.1"/>
    </source>
</evidence>
<reference evidence="3" key="1">
    <citation type="submission" date="2021-07" db="EMBL/GenBank/DDBJ databases">
        <title>Pseudohoeflea marina sp. nov. a polyhydroxyalcanoate-producing bacterium.</title>
        <authorList>
            <person name="Zheng W."/>
            <person name="Yu S."/>
            <person name="Huang Y."/>
        </authorList>
    </citation>
    <scope>NUCLEOTIDE SEQUENCE</scope>
    <source>
        <strain evidence="3">DP4N28-3</strain>
    </source>
</reference>
<dbReference type="CDD" id="cd12108">
    <property type="entry name" value="Hr-like"/>
    <property type="match status" value="1"/>
</dbReference>
<protein>
    <submittedName>
        <fullName evidence="3">Hemerythrin domain-containing protein</fullName>
    </submittedName>
</protein>
<proteinExistence type="predicted"/>
<evidence type="ECO:0000313" key="4">
    <source>
        <dbReference type="Proteomes" id="UP001430804"/>
    </source>
</evidence>
<evidence type="ECO:0000256" key="1">
    <source>
        <dbReference type="SAM" id="MobiDB-lite"/>
    </source>
</evidence>
<feature type="region of interest" description="Disordered" evidence="1">
    <location>
        <begin position="125"/>
        <end position="159"/>
    </location>
</feature>
<name>A0ABS6WPJ7_9HYPH</name>
<feature type="domain" description="Hemerythrin-like" evidence="2">
    <location>
        <begin position="4"/>
        <end position="122"/>
    </location>
</feature>
<keyword evidence="4" id="KW-1185">Reference proteome</keyword>
<dbReference type="PANTHER" id="PTHR35585:SF1">
    <property type="entry name" value="HHE DOMAIN PROTEIN (AFU_ORTHOLOGUE AFUA_4G00730)"/>
    <property type="match status" value="1"/>
</dbReference>
<sequence length="159" mass="18681">MTTTIYEAIKSDHEDHRDLLEKLNATEGGSDERRELWQQFYYDVKSHAAAEEETFYAKLMEQPDGQDDARHSVSEHKEMDDIMEELNGMDPSSSGWLTRFRTLKEQYEHHMEEEEQDIFPKAKEVVDEDRDGAHAKAFRERKAAERDLVDQKAEDSLEE</sequence>
<organism evidence="3 4">
    <name type="scientific">Pseudohoeflea coraliihabitans</name>
    <dbReference type="NCBI Taxonomy" id="2860393"/>
    <lineage>
        <taxon>Bacteria</taxon>
        <taxon>Pseudomonadati</taxon>
        <taxon>Pseudomonadota</taxon>
        <taxon>Alphaproteobacteria</taxon>
        <taxon>Hyphomicrobiales</taxon>
        <taxon>Rhizobiaceae</taxon>
        <taxon>Pseudohoeflea</taxon>
    </lineage>
</organism>
<dbReference type="Proteomes" id="UP001430804">
    <property type="component" value="Unassembled WGS sequence"/>
</dbReference>
<accession>A0ABS6WPJ7</accession>
<dbReference type="RefSeq" id="WP_219201853.1">
    <property type="nucleotide sequence ID" value="NZ_JAHWQX010000003.1"/>
</dbReference>
<evidence type="ECO:0000259" key="2">
    <source>
        <dbReference type="Pfam" id="PF01814"/>
    </source>
</evidence>